<organism evidence="2 3">
    <name type="scientific">Knipowitschia caucasica</name>
    <name type="common">Caucasian dwarf goby</name>
    <name type="synonym">Pomatoschistus caucasicus</name>
    <dbReference type="NCBI Taxonomy" id="637954"/>
    <lineage>
        <taxon>Eukaryota</taxon>
        <taxon>Metazoa</taxon>
        <taxon>Chordata</taxon>
        <taxon>Craniata</taxon>
        <taxon>Vertebrata</taxon>
        <taxon>Euteleostomi</taxon>
        <taxon>Actinopterygii</taxon>
        <taxon>Neopterygii</taxon>
        <taxon>Teleostei</taxon>
        <taxon>Neoteleostei</taxon>
        <taxon>Acanthomorphata</taxon>
        <taxon>Gobiaria</taxon>
        <taxon>Gobiiformes</taxon>
        <taxon>Gobioidei</taxon>
        <taxon>Gobiidae</taxon>
        <taxon>Gobiinae</taxon>
        <taxon>Knipowitschia</taxon>
    </lineage>
</organism>
<evidence type="ECO:0000313" key="2">
    <source>
        <dbReference type="EMBL" id="CAL1575227.1"/>
    </source>
</evidence>
<proteinExistence type="predicted"/>
<protein>
    <recommendedName>
        <fullName evidence="4">C2H2-type domain-containing protein</fullName>
    </recommendedName>
</protein>
<keyword evidence="3" id="KW-1185">Reference proteome</keyword>
<gene>
    <name evidence="2" type="ORF">KC01_LOCUS6837</name>
</gene>
<accession>A0AAV2JGS9</accession>
<dbReference type="EMBL" id="OZ035834">
    <property type="protein sequence ID" value="CAL1575227.1"/>
    <property type="molecule type" value="Genomic_DNA"/>
</dbReference>
<evidence type="ECO:0000256" key="1">
    <source>
        <dbReference type="SAM" id="MobiDB-lite"/>
    </source>
</evidence>
<reference evidence="2 3" key="1">
    <citation type="submission" date="2024-04" db="EMBL/GenBank/DDBJ databases">
        <authorList>
            <person name="Waldvogel A.-M."/>
            <person name="Schoenle A."/>
        </authorList>
    </citation>
    <scope>NUCLEOTIDE SEQUENCE [LARGE SCALE GENOMIC DNA]</scope>
</reference>
<evidence type="ECO:0000313" key="3">
    <source>
        <dbReference type="Proteomes" id="UP001497482"/>
    </source>
</evidence>
<name>A0AAV2JGS9_KNICA</name>
<feature type="region of interest" description="Disordered" evidence="1">
    <location>
        <begin position="23"/>
        <end position="62"/>
    </location>
</feature>
<dbReference type="AlphaFoldDB" id="A0AAV2JGS9"/>
<sequence>MSSQGSTYCNFCGSKCERERTTALTHHHAHQPTSLHLKSPGIARSKSLARSPHSSRRDVRLSPSRVVPRLRYYHVLIRGPKYTEAAVRWKTRRRDAR</sequence>
<evidence type="ECO:0008006" key="4">
    <source>
        <dbReference type="Google" id="ProtNLM"/>
    </source>
</evidence>
<dbReference type="Proteomes" id="UP001497482">
    <property type="component" value="Chromosome 12"/>
</dbReference>